<reference evidence="3" key="1">
    <citation type="submission" date="2017-03" db="EMBL/GenBank/DDBJ databases">
        <authorList>
            <person name="Herbold C."/>
        </authorList>
    </citation>
    <scope>NUCLEOTIDE SEQUENCE [LARGE SCALE GENOMIC DNA]</scope>
</reference>
<protein>
    <submittedName>
        <fullName evidence="2">Putative Phosphate uptake regulator, PhoU</fullName>
    </submittedName>
</protein>
<dbReference type="AlphaFoldDB" id="A0A2H1FCA9"/>
<accession>A0A2H1FCA9</accession>
<dbReference type="Pfam" id="PF04014">
    <property type="entry name" value="MazE_antitoxin"/>
    <property type="match status" value="1"/>
</dbReference>
<name>A0A2H1FCA9_9ARCH</name>
<organism evidence="2 3">
    <name type="scientific">Candidatus Nitrosotalea okcheonensis</name>
    <dbReference type="NCBI Taxonomy" id="1903276"/>
    <lineage>
        <taxon>Archaea</taxon>
        <taxon>Nitrososphaerota</taxon>
        <taxon>Nitrososphaeria</taxon>
        <taxon>Nitrosotaleales</taxon>
        <taxon>Nitrosotaleaceae</taxon>
        <taxon>Nitrosotalea</taxon>
    </lineage>
</organism>
<dbReference type="SMART" id="SM00966">
    <property type="entry name" value="SpoVT_AbrB"/>
    <property type="match status" value="1"/>
</dbReference>
<proteinExistence type="predicted"/>
<dbReference type="GO" id="GO:0003677">
    <property type="term" value="F:DNA binding"/>
    <property type="evidence" value="ECO:0007669"/>
    <property type="project" value="InterPro"/>
</dbReference>
<dbReference type="InterPro" id="IPR026022">
    <property type="entry name" value="PhoU_dom"/>
</dbReference>
<evidence type="ECO:0000313" key="3">
    <source>
        <dbReference type="Proteomes" id="UP000230607"/>
    </source>
</evidence>
<gene>
    <name evidence="2" type="ORF">NCS_10086</name>
</gene>
<dbReference type="GO" id="GO:0030643">
    <property type="term" value="P:intracellular phosphate ion homeostasis"/>
    <property type="evidence" value="ECO:0007669"/>
    <property type="project" value="InterPro"/>
</dbReference>
<dbReference type="InterPro" id="IPR038078">
    <property type="entry name" value="PhoU-like_sf"/>
</dbReference>
<dbReference type="InterPro" id="IPR007159">
    <property type="entry name" value="SpoVT-AbrB_dom"/>
</dbReference>
<dbReference type="Gene3D" id="1.20.58.220">
    <property type="entry name" value="Phosphate transport system protein phou homolog 2, domain 2"/>
    <property type="match status" value="2"/>
</dbReference>
<dbReference type="Proteomes" id="UP000230607">
    <property type="component" value="Chromosome 1"/>
</dbReference>
<dbReference type="GO" id="GO:0045936">
    <property type="term" value="P:negative regulation of phosphate metabolic process"/>
    <property type="evidence" value="ECO:0007669"/>
    <property type="project" value="InterPro"/>
</dbReference>
<dbReference type="EMBL" id="LT841358">
    <property type="protein sequence ID" value="SMH70279.1"/>
    <property type="molecule type" value="Genomic_DNA"/>
</dbReference>
<feature type="domain" description="SpoVT-AbrB" evidence="1">
    <location>
        <begin position="31"/>
        <end position="77"/>
    </location>
</feature>
<dbReference type="InterPro" id="IPR028366">
    <property type="entry name" value="PhoU"/>
</dbReference>
<evidence type="ECO:0000259" key="1">
    <source>
        <dbReference type="SMART" id="SM00966"/>
    </source>
</evidence>
<dbReference type="SUPFAM" id="SSF109755">
    <property type="entry name" value="PhoU-like"/>
    <property type="match status" value="1"/>
</dbReference>
<dbReference type="Pfam" id="PF01895">
    <property type="entry name" value="PhoU"/>
    <property type="match status" value="2"/>
</dbReference>
<evidence type="ECO:0000313" key="2">
    <source>
        <dbReference type="EMBL" id="SMH70279.1"/>
    </source>
</evidence>
<dbReference type="PANTHER" id="PTHR42930:SF2">
    <property type="entry name" value="PHOU DOMAIN-CONTAINING PROTEIN"/>
    <property type="match status" value="1"/>
</dbReference>
<keyword evidence="3" id="KW-1185">Reference proteome</keyword>
<dbReference type="PANTHER" id="PTHR42930">
    <property type="entry name" value="PHOSPHATE-SPECIFIC TRANSPORT SYSTEM ACCESSORY PROTEIN PHOU"/>
    <property type="match status" value="1"/>
</dbReference>
<sequence length="366" mass="41387">MNWETSALTIRSTICALSETLNEKEVRKLQLVGGSTYVLSLPKKWVDELKLKTGDPVSIIKNVNKSLSILPTQNYSSPKISKSKTVISQKDSVESIQRKAIAMYLAGYQIIEIRAKGGRIQIEHKQAIRDLVRKNMIGTEIVESTSESITIQILTSLPELSISDALKRMFLLTSTMHRQAIDALKEMDVELGEEITHLDDEVDRFSLYILRNLTLAVEHEKILRDIGLKKPSDCISYRIVVKSIERIADHAVSIASRIKFLKSTLEPALIQKITRLSEESLKVFEDSILALNKRDYTLADNVASNARRISEKEREFTDSLEESKKYSSVIKFVLEDIRRTAEYSSDIAEAVINETVQDVISENNSL</sequence>